<dbReference type="OrthoDB" id="5952931at2759"/>
<feature type="domain" description="GIY-YIG" evidence="1">
    <location>
        <begin position="34"/>
        <end position="70"/>
    </location>
</feature>
<gene>
    <name evidence="2" type="ORF">OS493_039415</name>
</gene>
<sequence length="116" mass="13428">MEIYADELDKAPREGGIYAIGLVEEDDEEVLCEDVLYVGQSDDIRKRLGQHKSGNKQAIDKFVKKEFSCNGGQDLRIKWKTDQDHKCAEGEYLDCMEERLGYWPEYNMKRGNTCAR</sequence>
<dbReference type="AlphaFoldDB" id="A0A9X0CGS2"/>
<evidence type="ECO:0000259" key="1">
    <source>
        <dbReference type="Pfam" id="PF01541"/>
    </source>
</evidence>
<proteinExistence type="predicted"/>
<dbReference type="EMBL" id="MU827489">
    <property type="protein sequence ID" value="KAJ7348729.1"/>
    <property type="molecule type" value="Genomic_DNA"/>
</dbReference>
<name>A0A9X0CGS2_9CNID</name>
<accession>A0A9X0CGS2</accession>
<comment type="caution">
    <text evidence="2">The sequence shown here is derived from an EMBL/GenBank/DDBJ whole genome shotgun (WGS) entry which is preliminary data.</text>
</comment>
<keyword evidence="3" id="KW-1185">Reference proteome</keyword>
<dbReference type="Proteomes" id="UP001163046">
    <property type="component" value="Unassembled WGS sequence"/>
</dbReference>
<evidence type="ECO:0000313" key="2">
    <source>
        <dbReference type="EMBL" id="KAJ7348729.1"/>
    </source>
</evidence>
<organism evidence="2 3">
    <name type="scientific">Desmophyllum pertusum</name>
    <dbReference type="NCBI Taxonomy" id="174260"/>
    <lineage>
        <taxon>Eukaryota</taxon>
        <taxon>Metazoa</taxon>
        <taxon>Cnidaria</taxon>
        <taxon>Anthozoa</taxon>
        <taxon>Hexacorallia</taxon>
        <taxon>Scleractinia</taxon>
        <taxon>Caryophylliina</taxon>
        <taxon>Caryophylliidae</taxon>
        <taxon>Desmophyllum</taxon>
    </lineage>
</organism>
<reference evidence="2" key="1">
    <citation type="submission" date="2023-01" db="EMBL/GenBank/DDBJ databases">
        <title>Genome assembly of the deep-sea coral Lophelia pertusa.</title>
        <authorList>
            <person name="Herrera S."/>
            <person name="Cordes E."/>
        </authorList>
    </citation>
    <scope>NUCLEOTIDE SEQUENCE</scope>
    <source>
        <strain evidence="2">USNM1676648</strain>
        <tissue evidence="2">Polyp</tissue>
    </source>
</reference>
<protein>
    <recommendedName>
        <fullName evidence="1">GIY-YIG domain-containing protein</fullName>
    </recommendedName>
</protein>
<dbReference type="Pfam" id="PF01541">
    <property type="entry name" value="GIY-YIG"/>
    <property type="match status" value="1"/>
</dbReference>
<dbReference type="InterPro" id="IPR000305">
    <property type="entry name" value="GIY-YIG_endonuc"/>
</dbReference>
<evidence type="ECO:0000313" key="3">
    <source>
        <dbReference type="Proteomes" id="UP001163046"/>
    </source>
</evidence>